<evidence type="ECO:0000313" key="3">
    <source>
        <dbReference type="Proteomes" id="UP000277108"/>
    </source>
</evidence>
<keyword evidence="3" id="KW-1185">Reference proteome</keyword>
<name>A0A3N5BI73_9BACL</name>
<reference evidence="2 3" key="1">
    <citation type="submission" date="2018-11" db="EMBL/GenBank/DDBJ databases">
        <title>Genomic Encyclopedia of Type Strains, Phase IV (KMG-IV): sequencing the most valuable type-strain genomes for metagenomic binning, comparative biology and taxonomic classification.</title>
        <authorList>
            <person name="Goeker M."/>
        </authorList>
    </citation>
    <scope>NUCLEOTIDE SEQUENCE [LARGE SCALE GENOMIC DNA]</scope>
    <source>
        <strain evidence="2 3">DSM 29158</strain>
    </source>
</reference>
<accession>A0A3N5BI73</accession>
<dbReference type="InterPro" id="IPR019676">
    <property type="entry name" value="DUF2529"/>
</dbReference>
<gene>
    <name evidence="2" type="ORF">EDD62_1095</name>
</gene>
<dbReference type="Gene3D" id="3.40.50.10490">
    <property type="entry name" value="Glucose-6-phosphate isomerase like protein, domain 1"/>
    <property type="match status" value="1"/>
</dbReference>
<dbReference type="RefSeq" id="WP_123807840.1">
    <property type="nucleotide sequence ID" value="NZ_RKRK01000003.1"/>
</dbReference>
<protein>
    <submittedName>
        <fullName evidence="2">Uncharacterized protein DUF2529</fullName>
    </submittedName>
</protein>
<dbReference type="AlphaFoldDB" id="A0A3N5BI73"/>
<dbReference type="Pfam" id="PF10740">
    <property type="entry name" value="DUF2529"/>
    <property type="match status" value="1"/>
</dbReference>
<evidence type="ECO:0000259" key="1">
    <source>
        <dbReference type="Pfam" id="PF10740"/>
    </source>
</evidence>
<sequence>MSKIFDTQLRGIFDRISAQEEQFEMAARLLAQAIMTEGEIYIKSFDEANFFNDYLLNSQEKLPKSKYYQGEHLTSADRIMVIAPHYTDQVHEMVAYLEEASIDYVLISNKSSEMIDSIMHFIDLKTSRAIVPNESYEKFITPHLMAINYVYYKLYILLEEMGCIDLNDYSSSERR</sequence>
<dbReference type="OrthoDB" id="2737584at2"/>
<dbReference type="Proteomes" id="UP000277108">
    <property type="component" value="Unassembled WGS sequence"/>
</dbReference>
<comment type="caution">
    <text evidence="2">The sequence shown here is derived from an EMBL/GenBank/DDBJ whole genome shotgun (WGS) entry which is preliminary data.</text>
</comment>
<evidence type="ECO:0000313" key="2">
    <source>
        <dbReference type="EMBL" id="RPF56459.1"/>
    </source>
</evidence>
<proteinExistence type="predicted"/>
<feature type="domain" description="DUF2529" evidence="1">
    <location>
        <begin position="1"/>
        <end position="161"/>
    </location>
</feature>
<dbReference type="EMBL" id="RKRK01000003">
    <property type="protein sequence ID" value="RPF56459.1"/>
    <property type="molecule type" value="Genomic_DNA"/>
</dbReference>
<organism evidence="2 3">
    <name type="scientific">Abyssicoccus albus</name>
    <dbReference type="NCBI Taxonomy" id="1817405"/>
    <lineage>
        <taxon>Bacteria</taxon>
        <taxon>Bacillati</taxon>
        <taxon>Bacillota</taxon>
        <taxon>Bacilli</taxon>
        <taxon>Bacillales</taxon>
        <taxon>Abyssicoccaceae</taxon>
    </lineage>
</organism>